<dbReference type="NCBIfam" id="TIGR02937">
    <property type="entry name" value="sigma70-ECF"/>
    <property type="match status" value="1"/>
</dbReference>
<dbReference type="InterPro" id="IPR013325">
    <property type="entry name" value="RNA_pol_sigma_r2"/>
</dbReference>
<evidence type="ECO:0000256" key="1">
    <source>
        <dbReference type="ARBA" id="ARBA00010641"/>
    </source>
</evidence>
<dbReference type="EMBL" id="CP073721">
    <property type="protein sequence ID" value="UWZ37026.1"/>
    <property type="molecule type" value="Genomic_DNA"/>
</dbReference>
<dbReference type="InterPro" id="IPR013249">
    <property type="entry name" value="RNA_pol_sigma70_r4_t2"/>
</dbReference>
<organism evidence="9 10">
    <name type="scientific">Dactylosporangium roseum</name>
    <dbReference type="NCBI Taxonomy" id="47989"/>
    <lineage>
        <taxon>Bacteria</taxon>
        <taxon>Bacillati</taxon>
        <taxon>Actinomycetota</taxon>
        <taxon>Actinomycetes</taxon>
        <taxon>Micromonosporales</taxon>
        <taxon>Micromonosporaceae</taxon>
        <taxon>Dactylosporangium</taxon>
    </lineage>
</organism>
<dbReference type="Proteomes" id="UP001058271">
    <property type="component" value="Chromosome"/>
</dbReference>
<evidence type="ECO:0000313" key="10">
    <source>
        <dbReference type="Proteomes" id="UP001058271"/>
    </source>
</evidence>
<evidence type="ECO:0000256" key="5">
    <source>
        <dbReference type="ARBA" id="ARBA00023163"/>
    </source>
</evidence>
<sequence length="225" mass="24552">MTSTKLCNSWASASTLSSAVKSRSAGGIPFSDAGATTERSPVDPPSEAARPCVIAGEGGTGVTFDDFVRGQLDALLRTAYLLTGDRQHAEDLVQTVLAGLAVRWQRIDNPAAYARRALYTQSVSWWRRRRSRVVETLAAEVPERAGPPGGEPELALLMRQALARLTPKQRAVLVLRFYEDCTKAETAARLNCQVGTVKSQTRRALARLRVVAPELLDEFEMGVLR</sequence>
<dbReference type="PANTHER" id="PTHR43133">
    <property type="entry name" value="RNA POLYMERASE ECF-TYPE SIGMA FACTO"/>
    <property type="match status" value="1"/>
</dbReference>
<dbReference type="NCBIfam" id="TIGR02983">
    <property type="entry name" value="SigE-fam_strep"/>
    <property type="match status" value="1"/>
</dbReference>
<feature type="domain" description="RNA polymerase sigma-70 region 2" evidence="7">
    <location>
        <begin position="72"/>
        <end position="131"/>
    </location>
</feature>
<dbReference type="InterPro" id="IPR007627">
    <property type="entry name" value="RNA_pol_sigma70_r2"/>
</dbReference>
<dbReference type="Gene3D" id="1.10.10.10">
    <property type="entry name" value="Winged helix-like DNA-binding domain superfamily/Winged helix DNA-binding domain"/>
    <property type="match status" value="1"/>
</dbReference>
<evidence type="ECO:0000259" key="8">
    <source>
        <dbReference type="Pfam" id="PF08281"/>
    </source>
</evidence>
<name>A0ABY5Z4Q2_9ACTN</name>
<dbReference type="InterPro" id="IPR039425">
    <property type="entry name" value="RNA_pol_sigma-70-like"/>
</dbReference>
<feature type="region of interest" description="Disordered" evidence="6">
    <location>
        <begin position="30"/>
        <end position="49"/>
    </location>
</feature>
<dbReference type="Pfam" id="PF04542">
    <property type="entry name" value="Sigma70_r2"/>
    <property type="match status" value="1"/>
</dbReference>
<keyword evidence="2" id="KW-0805">Transcription regulation</keyword>
<protein>
    <submittedName>
        <fullName evidence="9">SigE family RNA polymerase sigma factor</fullName>
    </submittedName>
</protein>
<gene>
    <name evidence="9" type="ORF">Drose_01480</name>
</gene>
<dbReference type="PANTHER" id="PTHR43133:SF50">
    <property type="entry name" value="ECF RNA POLYMERASE SIGMA FACTOR SIGM"/>
    <property type="match status" value="1"/>
</dbReference>
<reference evidence="9" key="1">
    <citation type="submission" date="2021-04" db="EMBL/GenBank/DDBJ databases">
        <title>Biosynthetic gene clusters of Dactylosporangioum roseum.</title>
        <authorList>
            <person name="Hartkoorn R.C."/>
            <person name="Beaudoing E."/>
            <person name="Hot D."/>
            <person name="Moureu S."/>
        </authorList>
    </citation>
    <scope>NUCLEOTIDE SEQUENCE</scope>
    <source>
        <strain evidence="9">NRRL B-16295</strain>
    </source>
</reference>
<evidence type="ECO:0000256" key="6">
    <source>
        <dbReference type="SAM" id="MobiDB-lite"/>
    </source>
</evidence>
<evidence type="ECO:0000256" key="4">
    <source>
        <dbReference type="ARBA" id="ARBA00023125"/>
    </source>
</evidence>
<dbReference type="Gene3D" id="1.10.1740.10">
    <property type="match status" value="1"/>
</dbReference>
<accession>A0ABY5Z4Q2</accession>
<keyword evidence="4" id="KW-0238">DNA-binding</keyword>
<keyword evidence="5" id="KW-0804">Transcription</keyword>
<evidence type="ECO:0000313" key="9">
    <source>
        <dbReference type="EMBL" id="UWZ37026.1"/>
    </source>
</evidence>
<proteinExistence type="inferred from homology"/>
<dbReference type="InterPro" id="IPR036388">
    <property type="entry name" value="WH-like_DNA-bd_sf"/>
</dbReference>
<dbReference type="SUPFAM" id="SSF88659">
    <property type="entry name" value="Sigma3 and sigma4 domains of RNA polymerase sigma factors"/>
    <property type="match status" value="1"/>
</dbReference>
<keyword evidence="10" id="KW-1185">Reference proteome</keyword>
<evidence type="ECO:0000256" key="3">
    <source>
        <dbReference type="ARBA" id="ARBA00023082"/>
    </source>
</evidence>
<feature type="domain" description="RNA polymerase sigma factor 70 region 4 type 2" evidence="8">
    <location>
        <begin position="157"/>
        <end position="208"/>
    </location>
</feature>
<dbReference type="SUPFAM" id="SSF88946">
    <property type="entry name" value="Sigma2 domain of RNA polymerase sigma factors"/>
    <property type="match status" value="1"/>
</dbReference>
<dbReference type="Pfam" id="PF08281">
    <property type="entry name" value="Sigma70_r4_2"/>
    <property type="match status" value="1"/>
</dbReference>
<dbReference type="InterPro" id="IPR014284">
    <property type="entry name" value="RNA_pol_sigma-70_dom"/>
</dbReference>
<keyword evidence="3" id="KW-0731">Sigma factor</keyword>
<evidence type="ECO:0000256" key="2">
    <source>
        <dbReference type="ARBA" id="ARBA00023015"/>
    </source>
</evidence>
<dbReference type="InterPro" id="IPR013324">
    <property type="entry name" value="RNA_pol_sigma_r3/r4-like"/>
</dbReference>
<dbReference type="InterPro" id="IPR014325">
    <property type="entry name" value="RNA_pol_sigma-E_actinobac"/>
</dbReference>
<evidence type="ECO:0000259" key="7">
    <source>
        <dbReference type="Pfam" id="PF04542"/>
    </source>
</evidence>
<comment type="similarity">
    <text evidence="1">Belongs to the sigma-70 factor family. ECF subfamily.</text>
</comment>
<dbReference type="CDD" id="cd06171">
    <property type="entry name" value="Sigma70_r4"/>
    <property type="match status" value="1"/>
</dbReference>